<dbReference type="STRING" id="1231391.GCA_000308195_01824"/>
<keyword evidence="5 6" id="KW-0472">Membrane</keyword>
<dbReference type="GO" id="GO:0006829">
    <property type="term" value="P:zinc ion transport"/>
    <property type="evidence" value="ECO:0007669"/>
    <property type="project" value="InterPro"/>
</dbReference>
<dbReference type="InterPro" id="IPR027469">
    <property type="entry name" value="Cation_efflux_TMD_sf"/>
</dbReference>
<dbReference type="RefSeq" id="WP_243410873.1">
    <property type="nucleotide sequence ID" value="NZ_JACCEX010000002.1"/>
</dbReference>
<evidence type="ECO:0000259" key="7">
    <source>
        <dbReference type="Pfam" id="PF01545"/>
    </source>
</evidence>
<evidence type="ECO:0000256" key="2">
    <source>
        <dbReference type="ARBA" id="ARBA00022448"/>
    </source>
</evidence>
<dbReference type="PANTHER" id="PTHR13414:SF9">
    <property type="entry name" value="PROTON-COUPLED ZINC ANTIPORTER SLC30A9, MITOCHONDRIAL"/>
    <property type="match status" value="1"/>
</dbReference>
<comment type="caution">
    <text evidence="8">The sequence shown here is derived from an EMBL/GenBank/DDBJ whole genome shotgun (WGS) entry which is preliminary data.</text>
</comment>
<sequence>MKPDSAQPPHPSTDAKGSRRVVYAAVGANLAIAVCKFIAAAATGSAAMLAEGVHSIVDTGNELLLLLGMRRSNRPADPSHPFGYGKVLYFWALIVAVSLFSLGGGVSIYHGILTLPHPPKLENPGWNYAVLLAAAVFEGYSWNVSRLELNKRRRAGESLWTTMRRSKDPAVFTILVEDSAALIGISVALLGIWLGHLLNNPFIDPAASIVIGLVLVAAAMVLAYETGSLLVGESIDREQIALLRKLLEEDPSIDRVDRLLTMQLGPAQALLTASVRFRQDMHISEVEQAMERLERKISSQCPTIQHIFFESSSLGVNAGRTRRR</sequence>
<dbReference type="Gene3D" id="1.20.1510.10">
    <property type="entry name" value="Cation efflux protein transmembrane domain"/>
    <property type="match status" value="1"/>
</dbReference>
<dbReference type="Gene3D" id="3.30.70.1350">
    <property type="entry name" value="Cation efflux protein, cytoplasmic domain"/>
    <property type="match status" value="1"/>
</dbReference>
<dbReference type="Pfam" id="PF01545">
    <property type="entry name" value="Cation_efflux"/>
    <property type="match status" value="1"/>
</dbReference>
<dbReference type="SUPFAM" id="SSF160240">
    <property type="entry name" value="Cation efflux protein cytoplasmic domain-like"/>
    <property type="match status" value="1"/>
</dbReference>
<evidence type="ECO:0000313" key="9">
    <source>
        <dbReference type="Proteomes" id="UP000246145"/>
    </source>
</evidence>
<dbReference type="SUPFAM" id="SSF161111">
    <property type="entry name" value="Cation efflux protein transmembrane domain-like"/>
    <property type="match status" value="1"/>
</dbReference>
<dbReference type="InterPro" id="IPR002524">
    <property type="entry name" value="Cation_efflux"/>
</dbReference>
<organism evidence="8 9">
    <name type="scientific">Pusillimonas noertemannii</name>
    <dbReference type="NCBI Taxonomy" id="305977"/>
    <lineage>
        <taxon>Bacteria</taxon>
        <taxon>Pseudomonadati</taxon>
        <taxon>Pseudomonadota</taxon>
        <taxon>Betaproteobacteria</taxon>
        <taxon>Burkholderiales</taxon>
        <taxon>Alcaligenaceae</taxon>
        <taxon>Pusillimonas</taxon>
    </lineage>
</organism>
<dbReference type="NCBIfam" id="TIGR01297">
    <property type="entry name" value="CDF"/>
    <property type="match status" value="1"/>
</dbReference>
<accession>A0A2U1CMN6</accession>
<dbReference type="GO" id="GO:0008324">
    <property type="term" value="F:monoatomic cation transmembrane transporter activity"/>
    <property type="evidence" value="ECO:0007669"/>
    <property type="project" value="InterPro"/>
</dbReference>
<evidence type="ECO:0000256" key="4">
    <source>
        <dbReference type="ARBA" id="ARBA00022989"/>
    </source>
</evidence>
<feature type="domain" description="Cation efflux protein transmembrane" evidence="7">
    <location>
        <begin position="23"/>
        <end position="231"/>
    </location>
</feature>
<keyword evidence="3 6" id="KW-0812">Transmembrane</keyword>
<evidence type="ECO:0000256" key="6">
    <source>
        <dbReference type="SAM" id="Phobius"/>
    </source>
</evidence>
<dbReference type="EMBL" id="QEKO01000002">
    <property type="protein sequence ID" value="PVY62258.1"/>
    <property type="molecule type" value="Genomic_DNA"/>
</dbReference>
<keyword evidence="2" id="KW-0813">Transport</keyword>
<evidence type="ECO:0000256" key="3">
    <source>
        <dbReference type="ARBA" id="ARBA00022692"/>
    </source>
</evidence>
<evidence type="ECO:0000256" key="1">
    <source>
        <dbReference type="ARBA" id="ARBA00004141"/>
    </source>
</evidence>
<dbReference type="InterPro" id="IPR036837">
    <property type="entry name" value="Cation_efflux_CTD_sf"/>
</dbReference>
<name>A0A2U1CMN6_9BURK</name>
<feature type="transmembrane region" description="Helical" evidence="6">
    <location>
        <begin position="206"/>
        <end position="224"/>
    </location>
</feature>
<reference evidence="8 9" key="1">
    <citation type="submission" date="2018-04" db="EMBL/GenBank/DDBJ databases">
        <title>Genomic Encyclopedia of Type Strains, Phase IV (KMG-IV): sequencing the most valuable type-strain genomes for metagenomic binning, comparative biology and taxonomic classification.</title>
        <authorList>
            <person name="Goeker M."/>
        </authorList>
    </citation>
    <scope>NUCLEOTIDE SEQUENCE [LARGE SCALE GENOMIC DNA]</scope>
    <source>
        <strain evidence="8 9">DSM 10065</strain>
    </source>
</reference>
<dbReference type="InterPro" id="IPR058533">
    <property type="entry name" value="Cation_efflux_TM"/>
</dbReference>
<dbReference type="PANTHER" id="PTHR13414">
    <property type="entry name" value="HUEL-CATION TRANSPORTER"/>
    <property type="match status" value="1"/>
</dbReference>
<feature type="transmembrane region" description="Helical" evidence="6">
    <location>
        <begin position="88"/>
        <end position="113"/>
    </location>
</feature>
<evidence type="ECO:0000256" key="5">
    <source>
        <dbReference type="ARBA" id="ARBA00023136"/>
    </source>
</evidence>
<keyword evidence="9" id="KW-1185">Reference proteome</keyword>
<comment type="subcellular location">
    <subcellularLocation>
        <location evidence="1">Membrane</location>
        <topology evidence="1">Multi-pass membrane protein</topology>
    </subcellularLocation>
</comment>
<dbReference type="InterPro" id="IPR040177">
    <property type="entry name" value="SLC30A9"/>
</dbReference>
<feature type="transmembrane region" description="Helical" evidence="6">
    <location>
        <begin position="21"/>
        <end position="42"/>
    </location>
</feature>
<dbReference type="Proteomes" id="UP000246145">
    <property type="component" value="Unassembled WGS sequence"/>
</dbReference>
<keyword evidence="4 6" id="KW-1133">Transmembrane helix</keyword>
<gene>
    <name evidence="8" type="ORF">C7440_1751</name>
</gene>
<feature type="transmembrane region" description="Helical" evidence="6">
    <location>
        <begin position="170"/>
        <end position="194"/>
    </location>
</feature>
<proteinExistence type="predicted"/>
<evidence type="ECO:0000313" key="8">
    <source>
        <dbReference type="EMBL" id="PVY62258.1"/>
    </source>
</evidence>
<protein>
    <submittedName>
        <fullName evidence="8">Cation diffusion facilitator family transporter</fullName>
    </submittedName>
</protein>
<dbReference type="AlphaFoldDB" id="A0A2U1CMN6"/>
<dbReference type="GO" id="GO:0016020">
    <property type="term" value="C:membrane"/>
    <property type="evidence" value="ECO:0007669"/>
    <property type="project" value="UniProtKB-SubCell"/>
</dbReference>